<dbReference type="EMBL" id="QMIF01000005">
    <property type="protein sequence ID" value="TVM34063.1"/>
    <property type="molecule type" value="Genomic_DNA"/>
</dbReference>
<evidence type="ECO:0000259" key="4">
    <source>
        <dbReference type="PROSITE" id="PS50893"/>
    </source>
</evidence>
<evidence type="ECO:0000313" key="5">
    <source>
        <dbReference type="EMBL" id="TVM34063.1"/>
    </source>
</evidence>
<keyword evidence="1" id="KW-0547">Nucleotide-binding</keyword>
<evidence type="ECO:0000313" key="6">
    <source>
        <dbReference type="Proteomes" id="UP000434052"/>
    </source>
</evidence>
<dbReference type="OrthoDB" id="9809450at2"/>
<feature type="domain" description="ABC transporter" evidence="4">
    <location>
        <begin position="8"/>
        <end position="239"/>
    </location>
</feature>
<comment type="caution">
    <text evidence="5">The sequence shown here is derived from an EMBL/GenBank/DDBJ whole genome shotgun (WGS) entry which is preliminary data.</text>
</comment>
<dbReference type="CDD" id="cd03216">
    <property type="entry name" value="ABC_Carb_Monos_I"/>
    <property type="match status" value="1"/>
</dbReference>
<sequence>MTAASPLLTCRGLTKRFGEVVANKSIDLDVYEGRIHALLGENGAGKSTLMSMLAGRLRSDEGSFSLRGEPVTFSAPAQALAAGIGMVYQRFMLVQGLTTAENILLTAPAKAKRDDYLARALDLAERFKLEIRPKARVAELSMGERQRVEILKVLCRDAKLLILDEPTAILTPPEVETLFDVLSRLRQEGRAIIFITHKLEEVLALADEISVLRKGRMVARNLDPAMIHSKRELARLMVGREVVLSMPGPDSEDGADGSDDEPAPAQIQDEEPVIQARNLAGGGEKGRPAFQKISFDIRRGEIFAVVGVAGNGQNQLTACLAGMEPFSSGALTFAGRNYTYRSWKPPHGALAYVPEDRHRTGSVPSMSMVDNYLLTTLDRFRSRLGGLDLEAARRATRQAIEDFEVAAADIHAEAGHLSGGNLQKFLLARELSREPDLFIAEQPTQGLDIRAAREVWRALLRERQHRAILLVTGDLKEALSLADRIAVMFRGRFLEVMDLHDTKDEPSLERIGMLMAGVQA</sequence>
<dbReference type="Pfam" id="PF00005">
    <property type="entry name" value="ABC_tran"/>
    <property type="match status" value="2"/>
</dbReference>
<dbReference type="PROSITE" id="PS50893">
    <property type="entry name" value="ABC_TRANSPORTER_2"/>
    <property type="match status" value="2"/>
</dbReference>
<dbReference type="PROSITE" id="PS00211">
    <property type="entry name" value="ABC_TRANSPORTER_1"/>
    <property type="match status" value="1"/>
</dbReference>
<dbReference type="InterPro" id="IPR017871">
    <property type="entry name" value="ABC_transporter-like_CS"/>
</dbReference>
<dbReference type="GO" id="GO:0016887">
    <property type="term" value="F:ATP hydrolysis activity"/>
    <property type="evidence" value="ECO:0007669"/>
    <property type="project" value="InterPro"/>
</dbReference>
<feature type="domain" description="ABC transporter" evidence="4">
    <location>
        <begin position="274"/>
        <end position="515"/>
    </location>
</feature>
<evidence type="ECO:0000256" key="1">
    <source>
        <dbReference type="ARBA" id="ARBA00022741"/>
    </source>
</evidence>
<dbReference type="Gene3D" id="3.40.50.300">
    <property type="entry name" value="P-loop containing nucleotide triphosphate hydrolases"/>
    <property type="match status" value="2"/>
</dbReference>
<feature type="region of interest" description="Disordered" evidence="3">
    <location>
        <begin position="247"/>
        <end position="272"/>
    </location>
</feature>
<dbReference type="CDD" id="cd03215">
    <property type="entry name" value="ABC_Carb_Monos_II"/>
    <property type="match status" value="1"/>
</dbReference>
<proteinExistence type="predicted"/>
<dbReference type="GO" id="GO:0005524">
    <property type="term" value="F:ATP binding"/>
    <property type="evidence" value="ECO:0007669"/>
    <property type="project" value="UniProtKB-KW"/>
</dbReference>
<dbReference type="Proteomes" id="UP000434052">
    <property type="component" value="Unassembled WGS sequence"/>
</dbReference>
<protein>
    <submittedName>
        <fullName evidence="5">ABC transporter ATP-binding protein</fullName>
    </submittedName>
</protein>
<dbReference type="InterPro" id="IPR003593">
    <property type="entry name" value="AAA+_ATPase"/>
</dbReference>
<dbReference type="AlphaFoldDB" id="A0A6P1ZGG4"/>
<organism evidence="5 6">
    <name type="scientific">Oceanidesulfovibrio marinus</name>
    <dbReference type="NCBI Taxonomy" id="370038"/>
    <lineage>
        <taxon>Bacteria</taxon>
        <taxon>Pseudomonadati</taxon>
        <taxon>Thermodesulfobacteriota</taxon>
        <taxon>Desulfovibrionia</taxon>
        <taxon>Desulfovibrionales</taxon>
        <taxon>Desulfovibrionaceae</taxon>
        <taxon>Oceanidesulfovibrio</taxon>
    </lineage>
</organism>
<dbReference type="PANTHER" id="PTHR43790:SF4">
    <property type="entry name" value="GUANOSINE IMPORT ATP-BINDING PROTEIN NUPO"/>
    <property type="match status" value="1"/>
</dbReference>
<dbReference type="SMART" id="SM00382">
    <property type="entry name" value="AAA"/>
    <property type="match status" value="2"/>
</dbReference>
<dbReference type="InterPro" id="IPR027417">
    <property type="entry name" value="P-loop_NTPase"/>
</dbReference>
<gene>
    <name evidence="5" type="ORF">DQK91_09165</name>
</gene>
<dbReference type="InterPro" id="IPR050107">
    <property type="entry name" value="ABC_carbohydrate_import_ATPase"/>
</dbReference>
<name>A0A6P1ZGG4_9BACT</name>
<feature type="compositionally biased region" description="Acidic residues" evidence="3">
    <location>
        <begin position="250"/>
        <end position="272"/>
    </location>
</feature>
<dbReference type="InterPro" id="IPR003439">
    <property type="entry name" value="ABC_transporter-like_ATP-bd"/>
</dbReference>
<dbReference type="PANTHER" id="PTHR43790">
    <property type="entry name" value="CARBOHYDRATE TRANSPORT ATP-BINDING PROTEIN MG119-RELATED"/>
    <property type="match status" value="1"/>
</dbReference>
<evidence type="ECO:0000256" key="2">
    <source>
        <dbReference type="ARBA" id="ARBA00022840"/>
    </source>
</evidence>
<dbReference type="RefSeq" id="WP_144305059.1">
    <property type="nucleotide sequence ID" value="NZ_QMIF01000005.1"/>
</dbReference>
<reference evidence="5 6" key="1">
    <citation type="submission" date="2018-06" db="EMBL/GenBank/DDBJ databases">
        <title>Complete genome of Desulfovibrio marinus P48SEP.</title>
        <authorList>
            <person name="Crispim J.S."/>
            <person name="Vidigal P.M.P."/>
            <person name="Silva L.C.F."/>
            <person name="Araujo L.C."/>
            <person name="Laguardia C.N."/>
            <person name="Dias R.S."/>
            <person name="Sousa M.P."/>
            <person name="Paula S.O."/>
            <person name="Silva C."/>
        </authorList>
    </citation>
    <scope>NUCLEOTIDE SEQUENCE [LARGE SCALE GENOMIC DNA]</scope>
    <source>
        <strain evidence="5 6">P48SEP</strain>
    </source>
</reference>
<accession>A0A6P1ZGG4</accession>
<evidence type="ECO:0000256" key="3">
    <source>
        <dbReference type="SAM" id="MobiDB-lite"/>
    </source>
</evidence>
<keyword evidence="2 5" id="KW-0067">ATP-binding</keyword>
<dbReference type="SUPFAM" id="SSF52540">
    <property type="entry name" value="P-loop containing nucleoside triphosphate hydrolases"/>
    <property type="match status" value="2"/>
</dbReference>